<evidence type="ECO:0000313" key="5">
    <source>
        <dbReference type="Proteomes" id="UP000646484"/>
    </source>
</evidence>
<gene>
    <name evidence="4" type="ORF">H8S64_17415</name>
</gene>
<keyword evidence="1" id="KW-0472">Membrane</keyword>
<comment type="caution">
    <text evidence="4">The sequence shown here is derived from an EMBL/GenBank/DDBJ whole genome shotgun (WGS) entry which is preliminary data.</text>
</comment>
<evidence type="ECO:0000259" key="2">
    <source>
        <dbReference type="Pfam" id="PF04773"/>
    </source>
</evidence>
<dbReference type="InterPro" id="IPR032508">
    <property type="entry name" value="FecR_C"/>
</dbReference>
<keyword evidence="1" id="KW-0812">Transmembrane</keyword>
<accession>A0ABR7D4L9</accession>
<evidence type="ECO:0000313" key="4">
    <source>
        <dbReference type="EMBL" id="MBC5622873.1"/>
    </source>
</evidence>
<dbReference type="RefSeq" id="WP_186977744.1">
    <property type="nucleotide sequence ID" value="NZ_JACOOH010000008.1"/>
</dbReference>
<dbReference type="InterPro" id="IPR006860">
    <property type="entry name" value="FecR"/>
</dbReference>
<name>A0ABR7D4L9_9BACT</name>
<dbReference type="PANTHER" id="PTHR30273">
    <property type="entry name" value="PERIPLASMIC SIGNAL SENSOR AND SIGMA FACTOR ACTIVATOR FECR-RELATED"/>
    <property type="match status" value="1"/>
</dbReference>
<dbReference type="Pfam" id="PF04773">
    <property type="entry name" value="FecR"/>
    <property type="match status" value="1"/>
</dbReference>
<protein>
    <submittedName>
        <fullName evidence="4">FecR domain-containing protein</fullName>
    </submittedName>
</protein>
<keyword evidence="5" id="KW-1185">Reference proteome</keyword>
<feature type="domain" description="FecR protein" evidence="2">
    <location>
        <begin position="181"/>
        <end position="274"/>
    </location>
</feature>
<organism evidence="4 5">
    <name type="scientific">Butyricimonas hominis</name>
    <dbReference type="NCBI Taxonomy" id="2763032"/>
    <lineage>
        <taxon>Bacteria</taxon>
        <taxon>Pseudomonadati</taxon>
        <taxon>Bacteroidota</taxon>
        <taxon>Bacteroidia</taxon>
        <taxon>Bacteroidales</taxon>
        <taxon>Odoribacteraceae</taxon>
        <taxon>Butyricimonas</taxon>
    </lineage>
</organism>
<proteinExistence type="predicted"/>
<dbReference type="Proteomes" id="UP000646484">
    <property type="component" value="Unassembled WGS sequence"/>
</dbReference>
<sequence length="390" mass="45227">MENKQISTRLIYRKVEGLLSPAEEEIFDTWLNENMEHRRYYEKIREELSRDEKRELSESELQKAWSVFENRMQKQRKVEKKRYFIWSTGIAAAVAIVLGCCLFLYTYKRSELKIQSAVQNIVPGQNNAVLELADGSVYYLGEKHYSLQEKTGNRIIADSTKLSYVSPQEEQGTREIVYNKLSVPRGGEYQIELEDGTRVWLNSASRLNYPVAFAGESREVYLEGEAYFEVKRDTARPFVVHAGEQDITVLGTSFGVTCYASEVSDYTTLVSGKVKVNFRKTDKSYVLQPGMQVAFNKESGVVTERNVDVAEYVAWKDGVYVFKQKRLEDILTTLARWYDFQVFYRSEDVKNVMFSGEIKRFGDFSYLLSLIERTSDVKFIIDKKVVQVMR</sequence>
<feature type="domain" description="Protein FecR C-terminal" evidence="3">
    <location>
        <begin position="320"/>
        <end position="386"/>
    </location>
</feature>
<feature type="transmembrane region" description="Helical" evidence="1">
    <location>
        <begin position="83"/>
        <end position="107"/>
    </location>
</feature>
<dbReference type="Gene3D" id="2.60.120.1440">
    <property type="match status" value="1"/>
</dbReference>
<dbReference type="Gene3D" id="3.55.50.30">
    <property type="match status" value="1"/>
</dbReference>
<dbReference type="PANTHER" id="PTHR30273:SF2">
    <property type="entry name" value="PROTEIN FECR"/>
    <property type="match status" value="1"/>
</dbReference>
<reference evidence="4 5" key="1">
    <citation type="submission" date="2020-08" db="EMBL/GenBank/DDBJ databases">
        <title>Genome public.</title>
        <authorList>
            <person name="Liu C."/>
            <person name="Sun Q."/>
        </authorList>
    </citation>
    <scope>NUCLEOTIDE SEQUENCE [LARGE SCALE GENOMIC DNA]</scope>
    <source>
        <strain evidence="4 5">NSJ-56</strain>
    </source>
</reference>
<keyword evidence="1" id="KW-1133">Transmembrane helix</keyword>
<evidence type="ECO:0000259" key="3">
    <source>
        <dbReference type="Pfam" id="PF16344"/>
    </source>
</evidence>
<dbReference type="Pfam" id="PF16344">
    <property type="entry name" value="FecR_C"/>
    <property type="match status" value="1"/>
</dbReference>
<dbReference type="InterPro" id="IPR012373">
    <property type="entry name" value="Ferrdict_sens_TM"/>
</dbReference>
<evidence type="ECO:0000256" key="1">
    <source>
        <dbReference type="SAM" id="Phobius"/>
    </source>
</evidence>
<dbReference type="EMBL" id="JACOOH010000008">
    <property type="protein sequence ID" value="MBC5622873.1"/>
    <property type="molecule type" value="Genomic_DNA"/>
</dbReference>